<keyword evidence="1" id="KW-0808">Transferase</keyword>
<organism evidence="9 10">
    <name type="scientific">Vitis vinifera</name>
    <name type="common">Grape</name>
    <dbReference type="NCBI Taxonomy" id="29760"/>
    <lineage>
        <taxon>Eukaryota</taxon>
        <taxon>Viridiplantae</taxon>
        <taxon>Streptophyta</taxon>
        <taxon>Embryophyta</taxon>
        <taxon>Tracheophyta</taxon>
        <taxon>Spermatophyta</taxon>
        <taxon>Magnoliopsida</taxon>
        <taxon>eudicotyledons</taxon>
        <taxon>Gunneridae</taxon>
        <taxon>Pentapetalae</taxon>
        <taxon>rosids</taxon>
        <taxon>Vitales</taxon>
        <taxon>Vitaceae</taxon>
        <taxon>Viteae</taxon>
        <taxon>Vitis</taxon>
    </lineage>
</organism>
<evidence type="ECO:0000256" key="7">
    <source>
        <dbReference type="SAM" id="MobiDB-lite"/>
    </source>
</evidence>
<evidence type="ECO:0000256" key="1">
    <source>
        <dbReference type="ARBA" id="ARBA00022679"/>
    </source>
</evidence>
<evidence type="ECO:0000259" key="8">
    <source>
        <dbReference type="Pfam" id="PF17917"/>
    </source>
</evidence>
<dbReference type="Proteomes" id="UP000288805">
    <property type="component" value="Unassembled WGS sequence"/>
</dbReference>
<name>A0A438H510_VITVI</name>
<dbReference type="SUPFAM" id="SSF56672">
    <property type="entry name" value="DNA/RNA polymerases"/>
    <property type="match status" value="1"/>
</dbReference>
<accession>A0A438H510</accession>
<dbReference type="PANTHER" id="PTHR34072:SF44">
    <property type="entry name" value="RNA-DIRECTED DNA POLYMERASE"/>
    <property type="match status" value="1"/>
</dbReference>
<dbReference type="GO" id="GO:0016787">
    <property type="term" value="F:hydrolase activity"/>
    <property type="evidence" value="ECO:0007669"/>
    <property type="project" value="UniProtKB-KW"/>
</dbReference>
<dbReference type="Gene3D" id="3.30.70.270">
    <property type="match status" value="1"/>
</dbReference>
<keyword evidence="3" id="KW-0540">Nuclease</keyword>
<dbReference type="FunFam" id="3.10.20.370:FF:000001">
    <property type="entry name" value="Retrovirus-related Pol polyprotein from transposon 17.6-like protein"/>
    <property type="match status" value="1"/>
</dbReference>
<sequence>MIVLEKRFRHPNQDEDEQEEVCLIDTLIEEHVEGLIKEELEKTYEKFEENEVGEKVEEANEVASINHSMQWKAKEKPLPLANDEEEKNEESPTLNLKPLPNDLKYAYLEEDKYLVVIYSKLSYQQETSLLEVLRKCKEAIGWSIYDLKGISPLQDQCVPYLDAKFKWDENCQNCFEELKRLLISAPIVRRPNWELPFEVMCDASDQAMGVFIGKRDEGKPYVIYYASKTLNEAQKNYTTTEKELLAVFFALDKFRAYLVGAPIVIFIDHSTLKYLVNKKDSKARLIRWILLLQEFNLEIRDKKGVENVVAKHLS</sequence>
<dbReference type="InterPro" id="IPR043128">
    <property type="entry name" value="Rev_trsase/Diguanyl_cyclase"/>
</dbReference>
<reference evidence="9 10" key="1">
    <citation type="journal article" date="2018" name="PLoS Genet.">
        <title>Population sequencing reveals clonal diversity and ancestral inbreeding in the grapevine cultivar Chardonnay.</title>
        <authorList>
            <person name="Roach M.J."/>
            <person name="Johnson D.L."/>
            <person name="Bohlmann J."/>
            <person name="van Vuuren H.J."/>
            <person name="Jones S.J."/>
            <person name="Pretorius I.S."/>
            <person name="Schmidt S.A."/>
            <person name="Borneman A.R."/>
        </authorList>
    </citation>
    <scope>NUCLEOTIDE SEQUENCE [LARGE SCALE GENOMIC DNA]</scope>
    <source>
        <strain evidence="10">cv. Chardonnay</strain>
        <tissue evidence="9">Leaf</tissue>
    </source>
</reference>
<keyword evidence="4" id="KW-0255">Endonuclease</keyword>
<dbReference type="GO" id="GO:0003964">
    <property type="term" value="F:RNA-directed DNA polymerase activity"/>
    <property type="evidence" value="ECO:0007669"/>
    <property type="project" value="UniProtKB-KW"/>
</dbReference>
<keyword evidence="2" id="KW-0548">Nucleotidyltransferase</keyword>
<keyword evidence="5" id="KW-0378">Hydrolase</keyword>
<dbReference type="Pfam" id="PF17917">
    <property type="entry name" value="RT_RNaseH"/>
    <property type="match status" value="1"/>
</dbReference>
<dbReference type="GO" id="GO:0004519">
    <property type="term" value="F:endonuclease activity"/>
    <property type="evidence" value="ECO:0007669"/>
    <property type="project" value="UniProtKB-KW"/>
</dbReference>
<evidence type="ECO:0000256" key="6">
    <source>
        <dbReference type="ARBA" id="ARBA00022918"/>
    </source>
</evidence>
<dbReference type="InterPro" id="IPR043502">
    <property type="entry name" value="DNA/RNA_pol_sf"/>
</dbReference>
<evidence type="ECO:0000256" key="4">
    <source>
        <dbReference type="ARBA" id="ARBA00022759"/>
    </source>
</evidence>
<comment type="caution">
    <text evidence="9">The sequence shown here is derived from an EMBL/GenBank/DDBJ whole genome shotgun (WGS) entry which is preliminary data.</text>
</comment>
<evidence type="ECO:0000256" key="3">
    <source>
        <dbReference type="ARBA" id="ARBA00022722"/>
    </source>
</evidence>
<feature type="region of interest" description="Disordered" evidence="7">
    <location>
        <begin position="73"/>
        <end position="95"/>
    </location>
</feature>
<evidence type="ECO:0000313" key="10">
    <source>
        <dbReference type="Proteomes" id="UP000288805"/>
    </source>
</evidence>
<protein>
    <submittedName>
        <fullName evidence="9">Retrovirus-related Pol polyprotein from transposon opus</fullName>
    </submittedName>
</protein>
<proteinExistence type="predicted"/>
<evidence type="ECO:0000256" key="5">
    <source>
        <dbReference type="ARBA" id="ARBA00022801"/>
    </source>
</evidence>
<evidence type="ECO:0000313" key="9">
    <source>
        <dbReference type="EMBL" id="RVW79542.1"/>
    </source>
</evidence>
<dbReference type="CDD" id="cd09274">
    <property type="entry name" value="RNase_HI_RT_Ty3"/>
    <property type="match status" value="1"/>
</dbReference>
<gene>
    <name evidence="9" type="primary">pol_1451</name>
    <name evidence="9" type="ORF">CK203_051678</name>
</gene>
<evidence type="ECO:0000256" key="2">
    <source>
        <dbReference type="ARBA" id="ARBA00022695"/>
    </source>
</evidence>
<dbReference type="InterPro" id="IPR041373">
    <property type="entry name" value="RT_RNaseH"/>
</dbReference>
<feature type="domain" description="Reverse transcriptase RNase H-like" evidence="8">
    <location>
        <begin position="194"/>
        <end position="295"/>
    </location>
</feature>
<dbReference type="PANTHER" id="PTHR34072">
    <property type="entry name" value="ENZYMATIC POLYPROTEIN-RELATED"/>
    <property type="match status" value="1"/>
</dbReference>
<keyword evidence="6" id="KW-0695">RNA-directed DNA polymerase</keyword>
<dbReference type="EMBL" id="QGNW01000279">
    <property type="protein sequence ID" value="RVW79542.1"/>
    <property type="molecule type" value="Genomic_DNA"/>
</dbReference>
<dbReference type="AlphaFoldDB" id="A0A438H510"/>